<keyword evidence="2" id="KW-1185">Reference proteome</keyword>
<reference evidence="1" key="1">
    <citation type="submission" date="2021-01" db="EMBL/GenBank/DDBJ databases">
        <title>WGS of actinomycetes isolated from Thailand.</title>
        <authorList>
            <person name="Thawai C."/>
        </authorList>
    </citation>
    <scope>NUCLEOTIDE SEQUENCE</scope>
    <source>
        <strain evidence="1">RCU-197</strain>
    </source>
</reference>
<proteinExistence type="predicted"/>
<protein>
    <submittedName>
        <fullName evidence="1">Uncharacterized protein</fullName>
    </submittedName>
</protein>
<name>A0A937JP90_9ACTN</name>
<dbReference type="RefSeq" id="WP_201833892.1">
    <property type="nucleotide sequence ID" value="NZ_JAERRK010000003.1"/>
</dbReference>
<dbReference type="EMBL" id="JAERRK010000003">
    <property type="protein sequence ID" value="MBL1082213.1"/>
    <property type="molecule type" value="Genomic_DNA"/>
</dbReference>
<evidence type="ECO:0000313" key="2">
    <source>
        <dbReference type="Proteomes" id="UP000661858"/>
    </source>
</evidence>
<evidence type="ECO:0000313" key="1">
    <source>
        <dbReference type="EMBL" id="MBL1082213.1"/>
    </source>
</evidence>
<comment type="caution">
    <text evidence="1">The sequence shown here is derived from an EMBL/GenBank/DDBJ whole genome shotgun (WGS) entry which is preliminary data.</text>
</comment>
<dbReference type="Proteomes" id="UP000661858">
    <property type="component" value="Unassembled WGS sequence"/>
</dbReference>
<organism evidence="1 2">
    <name type="scientific">Streptomyces actinomycinicus</name>
    <dbReference type="NCBI Taxonomy" id="1695166"/>
    <lineage>
        <taxon>Bacteria</taxon>
        <taxon>Bacillati</taxon>
        <taxon>Actinomycetota</taxon>
        <taxon>Actinomycetes</taxon>
        <taxon>Kitasatosporales</taxon>
        <taxon>Streptomycetaceae</taxon>
        <taxon>Streptomyces</taxon>
    </lineage>
</organism>
<sequence length="120" mass="13909">MASVIREPETTREHLEVDWFRDTITVIQLMDLSRSTRADIDARTNECIQHLEELLAVDLGADQDDEVMELFRRAYRHLDLSSRPTPATPAYEAFAYMRDTATVTFELLKVYVTKNEGQDQ</sequence>
<gene>
    <name evidence="1" type="ORF">JK359_09490</name>
</gene>
<dbReference type="AlphaFoldDB" id="A0A937JP90"/>
<accession>A0A937JP90</accession>